<evidence type="ECO:0000313" key="3">
    <source>
        <dbReference type="Proteomes" id="UP000305948"/>
    </source>
</evidence>
<dbReference type="Proteomes" id="UP000305948">
    <property type="component" value="Unassembled WGS sequence"/>
</dbReference>
<gene>
    <name evidence="2" type="ORF">OE88DRAFT_1641774</name>
</gene>
<accession>A0A5C3NF95</accession>
<evidence type="ECO:0000256" key="1">
    <source>
        <dbReference type="SAM" id="MobiDB-lite"/>
    </source>
</evidence>
<evidence type="ECO:0000313" key="2">
    <source>
        <dbReference type="EMBL" id="TFK56032.1"/>
    </source>
</evidence>
<dbReference type="OrthoDB" id="21617at2759"/>
<feature type="region of interest" description="Disordered" evidence="1">
    <location>
        <begin position="29"/>
        <end position="58"/>
    </location>
</feature>
<dbReference type="EMBL" id="ML213504">
    <property type="protein sequence ID" value="TFK56032.1"/>
    <property type="molecule type" value="Genomic_DNA"/>
</dbReference>
<protein>
    <submittedName>
        <fullName evidence="2">Uncharacterized protein</fullName>
    </submittedName>
</protein>
<sequence>MSNGFMDFTNINDPNGIKALLDQLRTSQAWQDSVASGNPDEAVPQTQPSEPPPTQPHTSIASLLSQLQPSPSYAFTNVEATLPKPHPPRPTPSQAATAVLPSSARKQDVRWLSFQQALPHIAQLSDDLSFSSTIAQIWKMKEEQVALETQLHEERKAILRKHEEKVKVARTKGYIVGGLSRHEADWQSLEYGDAHTSQMMSDAFRKELRKFDFERALTAWDGLVTKQQAALEGLGVPGMFITDASADREHQEEAEDDILGVLF</sequence>
<keyword evidence="3" id="KW-1185">Reference proteome</keyword>
<name>A0A5C3NF95_9AGAM</name>
<organism evidence="2 3">
    <name type="scientific">Heliocybe sulcata</name>
    <dbReference type="NCBI Taxonomy" id="5364"/>
    <lineage>
        <taxon>Eukaryota</taxon>
        <taxon>Fungi</taxon>
        <taxon>Dikarya</taxon>
        <taxon>Basidiomycota</taxon>
        <taxon>Agaricomycotina</taxon>
        <taxon>Agaricomycetes</taxon>
        <taxon>Gloeophyllales</taxon>
        <taxon>Gloeophyllaceae</taxon>
        <taxon>Heliocybe</taxon>
    </lineage>
</organism>
<dbReference type="STRING" id="5364.A0A5C3NF95"/>
<proteinExistence type="predicted"/>
<dbReference type="AlphaFoldDB" id="A0A5C3NF95"/>
<reference evidence="2 3" key="1">
    <citation type="journal article" date="2019" name="Nat. Ecol. Evol.">
        <title>Megaphylogeny resolves global patterns of mushroom evolution.</title>
        <authorList>
            <person name="Varga T."/>
            <person name="Krizsan K."/>
            <person name="Foldi C."/>
            <person name="Dima B."/>
            <person name="Sanchez-Garcia M."/>
            <person name="Sanchez-Ramirez S."/>
            <person name="Szollosi G.J."/>
            <person name="Szarkandi J.G."/>
            <person name="Papp V."/>
            <person name="Albert L."/>
            <person name="Andreopoulos W."/>
            <person name="Angelini C."/>
            <person name="Antonin V."/>
            <person name="Barry K.W."/>
            <person name="Bougher N.L."/>
            <person name="Buchanan P."/>
            <person name="Buyck B."/>
            <person name="Bense V."/>
            <person name="Catcheside P."/>
            <person name="Chovatia M."/>
            <person name="Cooper J."/>
            <person name="Damon W."/>
            <person name="Desjardin D."/>
            <person name="Finy P."/>
            <person name="Geml J."/>
            <person name="Haridas S."/>
            <person name="Hughes K."/>
            <person name="Justo A."/>
            <person name="Karasinski D."/>
            <person name="Kautmanova I."/>
            <person name="Kiss B."/>
            <person name="Kocsube S."/>
            <person name="Kotiranta H."/>
            <person name="LaButti K.M."/>
            <person name="Lechner B.E."/>
            <person name="Liimatainen K."/>
            <person name="Lipzen A."/>
            <person name="Lukacs Z."/>
            <person name="Mihaltcheva S."/>
            <person name="Morgado L.N."/>
            <person name="Niskanen T."/>
            <person name="Noordeloos M.E."/>
            <person name="Ohm R.A."/>
            <person name="Ortiz-Santana B."/>
            <person name="Ovrebo C."/>
            <person name="Racz N."/>
            <person name="Riley R."/>
            <person name="Savchenko A."/>
            <person name="Shiryaev A."/>
            <person name="Soop K."/>
            <person name="Spirin V."/>
            <person name="Szebenyi C."/>
            <person name="Tomsovsky M."/>
            <person name="Tulloss R.E."/>
            <person name="Uehling J."/>
            <person name="Grigoriev I.V."/>
            <person name="Vagvolgyi C."/>
            <person name="Papp T."/>
            <person name="Martin F.M."/>
            <person name="Miettinen O."/>
            <person name="Hibbett D.S."/>
            <person name="Nagy L.G."/>
        </authorList>
    </citation>
    <scope>NUCLEOTIDE SEQUENCE [LARGE SCALE GENOMIC DNA]</scope>
    <source>
        <strain evidence="2 3">OMC1185</strain>
    </source>
</reference>